<evidence type="ECO:0000256" key="8">
    <source>
        <dbReference type="SAM" id="Phobius"/>
    </source>
</evidence>
<comment type="caution">
    <text evidence="9">The sequence shown here is derived from an EMBL/GenBank/DDBJ whole genome shotgun (WGS) entry which is preliminary data.</text>
</comment>
<dbReference type="NCBIfam" id="TIGR00912">
    <property type="entry name" value="2A0309"/>
    <property type="match status" value="1"/>
</dbReference>
<feature type="transmembrane region" description="Helical" evidence="8">
    <location>
        <begin position="335"/>
        <end position="355"/>
    </location>
</feature>
<evidence type="ECO:0000313" key="10">
    <source>
        <dbReference type="Proteomes" id="UP000481087"/>
    </source>
</evidence>
<keyword evidence="10" id="KW-1185">Reference proteome</keyword>
<feature type="transmembrane region" description="Helical" evidence="8">
    <location>
        <begin position="215"/>
        <end position="241"/>
    </location>
</feature>
<keyword evidence="5 8" id="KW-0812">Transmembrane</keyword>
<evidence type="ECO:0000256" key="3">
    <source>
        <dbReference type="ARBA" id="ARBA00022448"/>
    </source>
</evidence>
<feature type="transmembrane region" description="Helical" evidence="8">
    <location>
        <begin position="80"/>
        <end position="99"/>
    </location>
</feature>
<feature type="transmembrane region" description="Helical" evidence="8">
    <location>
        <begin position="119"/>
        <end position="134"/>
    </location>
</feature>
<dbReference type="GO" id="GO:0009847">
    <property type="term" value="P:spore germination"/>
    <property type="evidence" value="ECO:0007669"/>
    <property type="project" value="InterPro"/>
</dbReference>
<dbReference type="GO" id="GO:0016020">
    <property type="term" value="C:membrane"/>
    <property type="evidence" value="ECO:0007669"/>
    <property type="project" value="UniProtKB-SubCell"/>
</dbReference>
<evidence type="ECO:0000256" key="2">
    <source>
        <dbReference type="ARBA" id="ARBA00007998"/>
    </source>
</evidence>
<dbReference type="RefSeq" id="WP_161407488.1">
    <property type="nucleotide sequence ID" value="NZ_WTUZ01000017.1"/>
</dbReference>
<keyword evidence="7 8" id="KW-0472">Membrane</keyword>
<dbReference type="Pfam" id="PF03845">
    <property type="entry name" value="Spore_permease"/>
    <property type="match status" value="1"/>
</dbReference>
<accession>A0A6L8UZ62</accession>
<evidence type="ECO:0000256" key="5">
    <source>
        <dbReference type="ARBA" id="ARBA00022692"/>
    </source>
</evidence>
<keyword evidence="4" id="KW-0309">Germination</keyword>
<sequence>MEKTSISTIQMFFMTTCYVVGTTFLLLPTATIMDTKQYGWIVQLWSTVFGVAIGAIWIYLSSQHPGLSLVEISRKVMGKYVGGFISLCYIILFLQITSWVTRNISDFMHVTLMPRTPETVFHIVALFVCAYAVVKGIRTIALVSILVVPFICITFWVPFTIMLKEWDWRNFAIPPYDFPLWPTVAKTKYALGFPFMETISFMMIFPLIRQKLKTAFLGGTVFAGLQIAISVLFIIGILGVYRSSHLLYPEYVVFREMEFSSFLEHLESVLSVNTILVVYVKLSLIYYFTVTAICQLFSVQNRALVAYPLAWVISGYATLFSNVSENAAWVHTYLFIYYVPFAIGFPFLLIAVSWLRKMGKREKQIA</sequence>
<evidence type="ECO:0000256" key="7">
    <source>
        <dbReference type="ARBA" id="ARBA00023136"/>
    </source>
</evidence>
<keyword evidence="3" id="KW-0813">Transport</keyword>
<evidence type="ECO:0000256" key="4">
    <source>
        <dbReference type="ARBA" id="ARBA00022544"/>
    </source>
</evidence>
<comment type="subcellular location">
    <subcellularLocation>
        <location evidence="1">Membrane</location>
        <topology evidence="1">Multi-pass membrane protein</topology>
    </subcellularLocation>
</comment>
<reference evidence="9 10" key="1">
    <citation type="submission" date="2019-12" db="EMBL/GenBank/DDBJ databases">
        <title>Paenibacillus sp. nov. sp. isolated from soil.</title>
        <authorList>
            <person name="Kim J."/>
            <person name="Jeong S.E."/>
            <person name="Jung H.S."/>
            <person name="Jeon C.O."/>
        </authorList>
    </citation>
    <scope>NUCLEOTIDE SEQUENCE [LARGE SCALE GENOMIC DNA]</scope>
    <source>
        <strain evidence="9 10">5J-6</strain>
    </source>
</reference>
<feature type="transmembrane region" description="Helical" evidence="8">
    <location>
        <begin position="38"/>
        <end position="60"/>
    </location>
</feature>
<dbReference type="AlphaFoldDB" id="A0A6L8UZ62"/>
<keyword evidence="6 8" id="KW-1133">Transmembrane helix</keyword>
<feature type="transmembrane region" description="Helical" evidence="8">
    <location>
        <begin position="141"/>
        <end position="161"/>
    </location>
</feature>
<name>A0A6L8UZ62_9BACL</name>
<dbReference type="InterPro" id="IPR004761">
    <property type="entry name" value="Spore_GerAB"/>
</dbReference>
<evidence type="ECO:0000313" key="9">
    <source>
        <dbReference type="EMBL" id="MZQ83267.1"/>
    </source>
</evidence>
<gene>
    <name evidence="9" type="ORF">GQF01_14220</name>
</gene>
<dbReference type="EMBL" id="WTUZ01000017">
    <property type="protein sequence ID" value="MZQ83267.1"/>
    <property type="molecule type" value="Genomic_DNA"/>
</dbReference>
<dbReference type="Proteomes" id="UP000481087">
    <property type="component" value="Unassembled WGS sequence"/>
</dbReference>
<evidence type="ECO:0000256" key="6">
    <source>
        <dbReference type="ARBA" id="ARBA00022989"/>
    </source>
</evidence>
<dbReference type="PANTHER" id="PTHR34975">
    <property type="entry name" value="SPORE GERMINATION PROTEIN A2"/>
    <property type="match status" value="1"/>
</dbReference>
<feature type="transmembrane region" description="Helical" evidence="8">
    <location>
        <begin position="276"/>
        <end position="297"/>
    </location>
</feature>
<feature type="transmembrane region" description="Helical" evidence="8">
    <location>
        <begin position="189"/>
        <end position="208"/>
    </location>
</feature>
<feature type="transmembrane region" description="Helical" evidence="8">
    <location>
        <begin position="304"/>
        <end position="323"/>
    </location>
</feature>
<comment type="similarity">
    <text evidence="2">Belongs to the amino acid-polyamine-organocation (APC) superfamily. Spore germination protein (SGP) (TC 2.A.3.9) family.</text>
</comment>
<dbReference type="PANTHER" id="PTHR34975:SF2">
    <property type="entry name" value="SPORE GERMINATION PROTEIN A2"/>
    <property type="match status" value="1"/>
</dbReference>
<feature type="transmembrane region" description="Helical" evidence="8">
    <location>
        <begin position="12"/>
        <end position="32"/>
    </location>
</feature>
<evidence type="ECO:0000256" key="1">
    <source>
        <dbReference type="ARBA" id="ARBA00004141"/>
    </source>
</evidence>
<proteinExistence type="inferred from homology"/>
<organism evidence="9 10">
    <name type="scientific">Paenibacillus silvestris</name>
    <dbReference type="NCBI Taxonomy" id="2606219"/>
    <lineage>
        <taxon>Bacteria</taxon>
        <taxon>Bacillati</taxon>
        <taxon>Bacillota</taxon>
        <taxon>Bacilli</taxon>
        <taxon>Bacillales</taxon>
        <taxon>Paenibacillaceae</taxon>
        <taxon>Paenibacillus</taxon>
    </lineage>
</organism>
<protein>
    <submittedName>
        <fullName evidence="9">Endospore germination permease</fullName>
    </submittedName>
</protein>